<organism evidence="1 2">
    <name type="scientific">Thermoclostridium stercorarium subsp. thermolacticum DSM 2910</name>
    <dbReference type="NCBI Taxonomy" id="1121336"/>
    <lineage>
        <taxon>Bacteria</taxon>
        <taxon>Bacillati</taxon>
        <taxon>Bacillota</taxon>
        <taxon>Clostridia</taxon>
        <taxon>Eubacteriales</taxon>
        <taxon>Oscillospiraceae</taxon>
        <taxon>Thermoclostridium</taxon>
    </lineage>
</organism>
<dbReference type="EMBL" id="CP014672">
    <property type="protein sequence ID" value="ANW99397.1"/>
    <property type="molecule type" value="Genomic_DNA"/>
</dbReference>
<dbReference type="Proteomes" id="UP000092971">
    <property type="component" value="Chromosome"/>
</dbReference>
<gene>
    <name evidence="1" type="ORF">CSTERTH_10335</name>
</gene>
<evidence type="ECO:0000313" key="2">
    <source>
        <dbReference type="Proteomes" id="UP000092971"/>
    </source>
</evidence>
<protein>
    <submittedName>
        <fullName evidence="1">Uncharacterized protein</fullName>
    </submittedName>
</protein>
<evidence type="ECO:0000313" key="1">
    <source>
        <dbReference type="EMBL" id="ANW99397.1"/>
    </source>
</evidence>
<sequence length="59" mass="6975">MKKEIVEREEDLVEEFKIGNVHIKIYDTYCKNKTPEEIQVILDRCSYIASEALSRQKSI</sequence>
<name>A0A1B1YF46_THEST</name>
<accession>A0A1B1YF46</accession>
<dbReference type="RefSeq" id="WP_015485105.1">
    <property type="nucleotide sequence ID" value="NZ_CP014672.1"/>
</dbReference>
<reference evidence="1 2" key="1">
    <citation type="submission" date="2016-02" db="EMBL/GenBank/DDBJ databases">
        <title>Comparison of Clostridium stercorarium subspecies using comparative genomics and transcriptomics.</title>
        <authorList>
            <person name="Schellenberg J."/>
            <person name="Thallinger G."/>
            <person name="Levin D.B."/>
            <person name="Zhang X."/>
            <person name="Alvare G."/>
            <person name="Fristensky B."/>
            <person name="Sparling R."/>
        </authorList>
    </citation>
    <scope>NUCLEOTIDE SEQUENCE [LARGE SCALE GENOMIC DNA]</scope>
    <source>
        <strain evidence="1 2">DSM 2910</strain>
    </source>
</reference>
<dbReference type="AlphaFoldDB" id="A0A1B1YF46"/>
<proteinExistence type="predicted"/>